<gene>
    <name evidence="2" type="ORF">B0H16DRAFT_1559408</name>
</gene>
<accession>A0AAD7IJX0</accession>
<dbReference type="Proteomes" id="UP001215598">
    <property type="component" value="Unassembled WGS sequence"/>
</dbReference>
<name>A0AAD7IJX0_9AGAR</name>
<protein>
    <submittedName>
        <fullName evidence="2">Uncharacterized protein</fullName>
    </submittedName>
</protein>
<organism evidence="2 3">
    <name type="scientific">Mycena metata</name>
    <dbReference type="NCBI Taxonomy" id="1033252"/>
    <lineage>
        <taxon>Eukaryota</taxon>
        <taxon>Fungi</taxon>
        <taxon>Dikarya</taxon>
        <taxon>Basidiomycota</taxon>
        <taxon>Agaricomycotina</taxon>
        <taxon>Agaricomycetes</taxon>
        <taxon>Agaricomycetidae</taxon>
        <taxon>Agaricales</taxon>
        <taxon>Marasmiineae</taxon>
        <taxon>Mycenaceae</taxon>
        <taxon>Mycena</taxon>
    </lineage>
</organism>
<feature type="region of interest" description="Disordered" evidence="1">
    <location>
        <begin position="111"/>
        <end position="167"/>
    </location>
</feature>
<feature type="compositionally biased region" description="Basic and acidic residues" evidence="1">
    <location>
        <begin position="138"/>
        <end position="153"/>
    </location>
</feature>
<proteinExistence type="predicted"/>
<dbReference type="AlphaFoldDB" id="A0AAD7IJX0"/>
<feature type="compositionally biased region" description="Polar residues" evidence="1">
    <location>
        <begin position="115"/>
        <end position="124"/>
    </location>
</feature>
<evidence type="ECO:0000313" key="3">
    <source>
        <dbReference type="Proteomes" id="UP001215598"/>
    </source>
</evidence>
<evidence type="ECO:0000313" key="2">
    <source>
        <dbReference type="EMBL" id="KAJ7744884.1"/>
    </source>
</evidence>
<comment type="caution">
    <text evidence="2">The sequence shown here is derived from an EMBL/GenBank/DDBJ whole genome shotgun (WGS) entry which is preliminary data.</text>
</comment>
<sequence>MNEHSLSAPKKAQARVKMSRWEQMRRFGVNGSTAIYSAVVPTQFRLQDGRTITGSEHGVSERGGTPWAAEPSRLCRAMRRRSQSSVDPGYPRKGCTWRRYVPVSANVLGRRDNETSSAKPSANESWGGAVHDVNPSKGTDRRNRTKMRTDTHHSTNPPAARTHFEFSPPHLPPVCSWHSLSSTSEVRRMMGSGIVLA</sequence>
<keyword evidence="3" id="KW-1185">Reference proteome</keyword>
<dbReference type="EMBL" id="JARKIB010000085">
    <property type="protein sequence ID" value="KAJ7744884.1"/>
    <property type="molecule type" value="Genomic_DNA"/>
</dbReference>
<evidence type="ECO:0000256" key="1">
    <source>
        <dbReference type="SAM" id="MobiDB-lite"/>
    </source>
</evidence>
<reference evidence="2" key="1">
    <citation type="submission" date="2023-03" db="EMBL/GenBank/DDBJ databases">
        <title>Massive genome expansion in bonnet fungi (Mycena s.s.) driven by repeated elements and novel gene families across ecological guilds.</title>
        <authorList>
            <consortium name="Lawrence Berkeley National Laboratory"/>
            <person name="Harder C.B."/>
            <person name="Miyauchi S."/>
            <person name="Viragh M."/>
            <person name="Kuo A."/>
            <person name="Thoen E."/>
            <person name="Andreopoulos B."/>
            <person name="Lu D."/>
            <person name="Skrede I."/>
            <person name="Drula E."/>
            <person name="Henrissat B."/>
            <person name="Morin E."/>
            <person name="Kohler A."/>
            <person name="Barry K."/>
            <person name="LaButti K."/>
            <person name="Morin E."/>
            <person name="Salamov A."/>
            <person name="Lipzen A."/>
            <person name="Mereny Z."/>
            <person name="Hegedus B."/>
            <person name="Baldrian P."/>
            <person name="Stursova M."/>
            <person name="Weitz H."/>
            <person name="Taylor A."/>
            <person name="Grigoriev I.V."/>
            <person name="Nagy L.G."/>
            <person name="Martin F."/>
            <person name="Kauserud H."/>
        </authorList>
    </citation>
    <scope>NUCLEOTIDE SEQUENCE</scope>
    <source>
        <strain evidence="2">CBHHK182m</strain>
    </source>
</reference>